<evidence type="ECO:0000256" key="6">
    <source>
        <dbReference type="ARBA" id="ARBA00022989"/>
    </source>
</evidence>
<feature type="transmembrane region" description="Helical" evidence="8">
    <location>
        <begin position="20"/>
        <end position="39"/>
    </location>
</feature>
<sequence>MTAAAGVPPDDPIPWYRRPMTWTWAATAAVLVVYTVLAWQRRWMSDDGLLVLRTVRQILAGNGPVFNVDERVEASTSPLWTWLLAGVGTIPGPPLEWVAVITGLLCAVGGLFFGLDGARRLYAGPVAPAGALIVCALPPFRDFATSGLETGLVFLWLGLSWWLLVRGRTPIATSIVLGLGPLVRPDLALFSVIGFIALVLLLRPRWLAALGWLGAGIAIPLAYQVFRMGYYGLLTPNTALAKEAANSDWPRGFAYLTDLISPYVLWIPLLLLVIAAILTRRSRILLLTPLAGALLLALYVVRVGGDFMHGRMLLPALFVLLLPVMAIPLTQKTIALAAGVAAWAVVAGGWLRVPYENTHQAVSVTDERGYWSWATGHEHPVLATDYLGQDVTRRAVEAVEGTKQPAVVVYSYGDVKKWFRFPTTRPYVTMAADSMGAISNVVSLDVRIHDGYGLASDLAAHSSAIPNGRPGHSKWLVGAWEVAEAGYGDYATDGEIRMFQPTEIDAARQALRCPEVREVLASTREPLTLSRFIDNFTSAPHRTEIRFPRDPLAAASCAPAK</sequence>
<keyword evidence="5 8" id="KW-0812">Transmembrane</keyword>
<reference evidence="11" key="1">
    <citation type="journal article" date="2019" name="Int. J. Syst. Evol. Microbiol.">
        <title>The Global Catalogue of Microorganisms (GCM) 10K type strain sequencing project: providing services to taxonomists for standard genome sequencing and annotation.</title>
        <authorList>
            <consortium name="The Broad Institute Genomics Platform"/>
            <consortium name="The Broad Institute Genome Sequencing Center for Infectious Disease"/>
            <person name="Wu L."/>
            <person name="Ma J."/>
        </authorList>
    </citation>
    <scope>NUCLEOTIDE SEQUENCE [LARGE SCALE GENOMIC DNA]</scope>
    <source>
        <strain evidence="11">CGMCC 4.7682</strain>
    </source>
</reference>
<evidence type="ECO:0000256" key="7">
    <source>
        <dbReference type="ARBA" id="ARBA00023136"/>
    </source>
</evidence>
<keyword evidence="3" id="KW-0328">Glycosyltransferase</keyword>
<evidence type="ECO:0000256" key="8">
    <source>
        <dbReference type="SAM" id="Phobius"/>
    </source>
</evidence>
<feature type="transmembrane region" description="Helical" evidence="8">
    <location>
        <begin position="147"/>
        <end position="165"/>
    </location>
</feature>
<evidence type="ECO:0000256" key="1">
    <source>
        <dbReference type="ARBA" id="ARBA00004651"/>
    </source>
</evidence>
<evidence type="ECO:0000256" key="3">
    <source>
        <dbReference type="ARBA" id="ARBA00022676"/>
    </source>
</evidence>
<accession>A0ABV7QU32</accession>
<dbReference type="Pfam" id="PF26371">
    <property type="entry name" value="AftB_C"/>
    <property type="match status" value="1"/>
</dbReference>
<dbReference type="InterPro" id="IPR058983">
    <property type="entry name" value="AftB_C"/>
</dbReference>
<feature type="transmembrane region" description="Helical" evidence="8">
    <location>
        <begin position="209"/>
        <end position="233"/>
    </location>
</feature>
<feature type="transmembrane region" description="Helical" evidence="8">
    <location>
        <begin position="121"/>
        <end position="140"/>
    </location>
</feature>
<feature type="transmembrane region" description="Helical" evidence="8">
    <location>
        <begin position="253"/>
        <end position="277"/>
    </location>
</feature>
<evidence type="ECO:0000313" key="10">
    <source>
        <dbReference type="EMBL" id="MFC3515327.1"/>
    </source>
</evidence>
<feature type="transmembrane region" description="Helical" evidence="8">
    <location>
        <begin position="307"/>
        <end position="327"/>
    </location>
</feature>
<evidence type="ECO:0000256" key="4">
    <source>
        <dbReference type="ARBA" id="ARBA00022679"/>
    </source>
</evidence>
<keyword evidence="11" id="KW-1185">Reference proteome</keyword>
<feature type="domain" description="Terminal beta-(1-&gt;2)-arabinofuranosyltransferase C-terminal" evidence="9">
    <location>
        <begin position="428"/>
        <end position="538"/>
    </location>
</feature>
<dbReference type="Proteomes" id="UP001595764">
    <property type="component" value="Unassembled WGS sequence"/>
</dbReference>
<gene>
    <name evidence="10" type="ORF">ACFORO_34510</name>
</gene>
<dbReference type="RefSeq" id="WP_377871299.1">
    <property type="nucleotide sequence ID" value="NZ_JBHMAY010000027.1"/>
</dbReference>
<keyword evidence="7 8" id="KW-0472">Membrane</keyword>
<dbReference type="EMBL" id="JBHRWI010000049">
    <property type="protein sequence ID" value="MFC3515327.1"/>
    <property type="molecule type" value="Genomic_DNA"/>
</dbReference>
<feature type="transmembrane region" description="Helical" evidence="8">
    <location>
        <begin position="334"/>
        <end position="353"/>
    </location>
</feature>
<feature type="transmembrane region" description="Helical" evidence="8">
    <location>
        <begin position="185"/>
        <end position="202"/>
    </location>
</feature>
<evidence type="ECO:0000259" key="9">
    <source>
        <dbReference type="Pfam" id="PF26371"/>
    </source>
</evidence>
<evidence type="ECO:0000313" key="11">
    <source>
        <dbReference type="Proteomes" id="UP001595764"/>
    </source>
</evidence>
<feature type="transmembrane region" description="Helical" evidence="8">
    <location>
        <begin position="284"/>
        <end position="301"/>
    </location>
</feature>
<evidence type="ECO:0000256" key="2">
    <source>
        <dbReference type="ARBA" id="ARBA00022475"/>
    </source>
</evidence>
<keyword evidence="6 8" id="KW-1133">Transmembrane helix</keyword>
<comment type="subcellular location">
    <subcellularLocation>
        <location evidence="1">Cell membrane</location>
        <topology evidence="1">Multi-pass membrane protein</topology>
    </subcellularLocation>
</comment>
<comment type="caution">
    <text evidence="10">The sequence shown here is derived from an EMBL/GenBank/DDBJ whole genome shotgun (WGS) entry which is preliminary data.</text>
</comment>
<protein>
    <recommendedName>
        <fullName evidence="9">Terminal beta-(1-&gt;2)-arabinofuranosyltransferase C-terminal domain-containing protein</fullName>
    </recommendedName>
</protein>
<name>A0ABV7QU32_9PSEU</name>
<proteinExistence type="predicted"/>
<evidence type="ECO:0000256" key="5">
    <source>
        <dbReference type="ARBA" id="ARBA00022692"/>
    </source>
</evidence>
<organism evidence="10 11">
    <name type="scientific">Amycolatopsis halotolerans</name>
    <dbReference type="NCBI Taxonomy" id="330083"/>
    <lineage>
        <taxon>Bacteria</taxon>
        <taxon>Bacillati</taxon>
        <taxon>Actinomycetota</taxon>
        <taxon>Actinomycetes</taxon>
        <taxon>Pseudonocardiales</taxon>
        <taxon>Pseudonocardiaceae</taxon>
        <taxon>Amycolatopsis</taxon>
    </lineage>
</organism>
<dbReference type="InterPro" id="IPR050297">
    <property type="entry name" value="LipidA_mod_glycosyltrf_83"/>
</dbReference>
<dbReference type="PANTHER" id="PTHR33908">
    <property type="entry name" value="MANNOSYLTRANSFERASE YKCB-RELATED"/>
    <property type="match status" value="1"/>
</dbReference>
<dbReference type="PANTHER" id="PTHR33908:SF11">
    <property type="entry name" value="MEMBRANE PROTEIN"/>
    <property type="match status" value="1"/>
</dbReference>
<keyword evidence="2" id="KW-1003">Cell membrane</keyword>
<keyword evidence="4" id="KW-0808">Transferase</keyword>